<organism evidence="1 2">
    <name type="scientific">Persea americana</name>
    <name type="common">Avocado</name>
    <dbReference type="NCBI Taxonomy" id="3435"/>
    <lineage>
        <taxon>Eukaryota</taxon>
        <taxon>Viridiplantae</taxon>
        <taxon>Streptophyta</taxon>
        <taxon>Embryophyta</taxon>
        <taxon>Tracheophyta</taxon>
        <taxon>Spermatophyta</taxon>
        <taxon>Magnoliopsida</taxon>
        <taxon>Magnoliidae</taxon>
        <taxon>Laurales</taxon>
        <taxon>Lauraceae</taxon>
        <taxon>Persea</taxon>
    </lineage>
</organism>
<dbReference type="Proteomes" id="UP001234297">
    <property type="component" value="Chromosome 7"/>
</dbReference>
<sequence>MEETIVSSGASLVPVKRLMPKQKVHKDWSSSHSRASPSCRFLSIPIQNLPQHLRAEAYRYSNQRSLADINFPSQWRTRSLLIQRNISRSLASQSASSLYLNIRHVLRESKVMKQDTNTALGSTLITGHALTNALHLSSLHN</sequence>
<proteinExistence type="predicted"/>
<keyword evidence="2" id="KW-1185">Reference proteome</keyword>
<protein>
    <submittedName>
        <fullName evidence="1">Uncharacterized protein</fullName>
    </submittedName>
</protein>
<evidence type="ECO:0000313" key="1">
    <source>
        <dbReference type="EMBL" id="KAJ8630570.1"/>
    </source>
</evidence>
<evidence type="ECO:0000313" key="2">
    <source>
        <dbReference type="Proteomes" id="UP001234297"/>
    </source>
</evidence>
<accession>A0ACC2LAV4</accession>
<comment type="caution">
    <text evidence="1">The sequence shown here is derived from an EMBL/GenBank/DDBJ whole genome shotgun (WGS) entry which is preliminary data.</text>
</comment>
<reference evidence="1 2" key="1">
    <citation type="journal article" date="2022" name="Hortic Res">
        <title>A haplotype resolved chromosomal level avocado genome allows analysis of novel avocado genes.</title>
        <authorList>
            <person name="Nath O."/>
            <person name="Fletcher S.J."/>
            <person name="Hayward A."/>
            <person name="Shaw L.M."/>
            <person name="Masouleh A.K."/>
            <person name="Furtado A."/>
            <person name="Henry R.J."/>
            <person name="Mitter N."/>
        </authorList>
    </citation>
    <scope>NUCLEOTIDE SEQUENCE [LARGE SCALE GENOMIC DNA]</scope>
    <source>
        <strain evidence="2">cv. Hass</strain>
    </source>
</reference>
<gene>
    <name evidence="1" type="ORF">MRB53_023893</name>
</gene>
<dbReference type="EMBL" id="CM056815">
    <property type="protein sequence ID" value="KAJ8630570.1"/>
    <property type="molecule type" value="Genomic_DNA"/>
</dbReference>
<name>A0ACC2LAV4_PERAE</name>